<evidence type="ECO:0000313" key="2">
    <source>
        <dbReference type="EMBL" id="RIE01028.1"/>
    </source>
</evidence>
<dbReference type="EMBL" id="QXJM01000040">
    <property type="protein sequence ID" value="RIE01028.1"/>
    <property type="molecule type" value="Genomic_DNA"/>
</dbReference>
<organism evidence="2 3">
    <name type="scientific">Cohnella faecalis</name>
    <dbReference type="NCBI Taxonomy" id="2315694"/>
    <lineage>
        <taxon>Bacteria</taxon>
        <taxon>Bacillati</taxon>
        <taxon>Bacillota</taxon>
        <taxon>Bacilli</taxon>
        <taxon>Bacillales</taxon>
        <taxon>Paenibacillaceae</taxon>
        <taxon>Cohnella</taxon>
    </lineage>
</organism>
<evidence type="ECO:0000256" key="1">
    <source>
        <dbReference type="SAM" id="MobiDB-lite"/>
    </source>
</evidence>
<dbReference type="AlphaFoldDB" id="A0A398CJL4"/>
<sequence length="43" mass="4895">MDSTRQFVDKVQDTQRKAKNNKRRSGNGSQGEHLPGKQHSTNK</sequence>
<accession>A0A398CJL4</accession>
<proteinExistence type="predicted"/>
<dbReference type="Pfam" id="PF13215">
    <property type="entry name" value="DUF4023"/>
    <property type="match status" value="1"/>
</dbReference>
<reference evidence="2 3" key="1">
    <citation type="submission" date="2018-09" db="EMBL/GenBank/DDBJ databases">
        <title>Cohnella cavernae sp. nov., isolated from a karst cave.</title>
        <authorList>
            <person name="Zhu H."/>
        </authorList>
    </citation>
    <scope>NUCLEOTIDE SEQUENCE [LARGE SCALE GENOMIC DNA]</scope>
    <source>
        <strain evidence="2 3">K2E09-144</strain>
    </source>
</reference>
<keyword evidence="3" id="KW-1185">Reference proteome</keyword>
<dbReference type="RefSeq" id="WP_119151294.1">
    <property type="nucleotide sequence ID" value="NZ_JBHSOV010000008.1"/>
</dbReference>
<dbReference type="Proteomes" id="UP000266340">
    <property type="component" value="Unassembled WGS sequence"/>
</dbReference>
<name>A0A398CJL4_9BACL</name>
<dbReference type="OrthoDB" id="2631586at2"/>
<gene>
    <name evidence="2" type="ORF">D3H35_21490</name>
</gene>
<dbReference type="InterPro" id="IPR025097">
    <property type="entry name" value="DUF4023"/>
</dbReference>
<comment type="caution">
    <text evidence="2">The sequence shown here is derived from an EMBL/GenBank/DDBJ whole genome shotgun (WGS) entry which is preliminary data.</text>
</comment>
<protein>
    <submittedName>
        <fullName evidence="2">DUF4023 domain-containing protein</fullName>
    </submittedName>
</protein>
<evidence type="ECO:0000313" key="3">
    <source>
        <dbReference type="Proteomes" id="UP000266340"/>
    </source>
</evidence>
<feature type="compositionally biased region" description="Basic and acidic residues" evidence="1">
    <location>
        <begin position="7"/>
        <end position="16"/>
    </location>
</feature>
<feature type="region of interest" description="Disordered" evidence="1">
    <location>
        <begin position="1"/>
        <end position="43"/>
    </location>
</feature>